<comment type="similarity">
    <text evidence="1">Belongs to the arrestin family.</text>
</comment>
<dbReference type="VEuPathDB" id="VectorBase:SCAU003169"/>
<dbReference type="Pfam" id="PF00339">
    <property type="entry name" value="Arrestin_N"/>
    <property type="match status" value="1"/>
</dbReference>
<dbReference type="EnsemblMetazoa" id="SCAU003169-RA">
    <property type="protein sequence ID" value="SCAU003169-PA"/>
    <property type="gene ID" value="SCAU003169"/>
</dbReference>
<dbReference type="InterPro" id="IPR011022">
    <property type="entry name" value="Arrestin_C-like"/>
</dbReference>
<keyword evidence="2" id="KW-0716">Sensory transduction</keyword>
<evidence type="ECO:0000313" key="6">
    <source>
        <dbReference type="Proteomes" id="UP000095300"/>
    </source>
</evidence>
<dbReference type="InterPro" id="IPR014752">
    <property type="entry name" value="Arrestin-like_C"/>
</dbReference>
<gene>
    <name evidence="5" type="primary">106095630</name>
</gene>
<dbReference type="InterPro" id="IPR011021">
    <property type="entry name" value="Arrestin-like_N"/>
</dbReference>
<evidence type="ECO:0000256" key="1">
    <source>
        <dbReference type="ARBA" id="ARBA00005298"/>
    </source>
</evidence>
<keyword evidence="6" id="KW-1185">Reference proteome</keyword>
<dbReference type="PANTHER" id="PTHR11188:SF167">
    <property type="entry name" value="ARRESTIN C-TERMINAL-LIKE DOMAIN-CONTAINING PROTEIN-RELATED"/>
    <property type="match status" value="1"/>
</dbReference>
<dbReference type="Proteomes" id="UP000095300">
    <property type="component" value="Unassembled WGS sequence"/>
</dbReference>
<dbReference type="PANTHER" id="PTHR11188">
    <property type="entry name" value="ARRESTIN DOMAIN CONTAINING PROTEIN"/>
    <property type="match status" value="1"/>
</dbReference>
<dbReference type="AlphaFoldDB" id="A0A1I8NYF0"/>
<dbReference type="GO" id="GO:0005737">
    <property type="term" value="C:cytoplasm"/>
    <property type="evidence" value="ECO:0007669"/>
    <property type="project" value="TreeGrafter"/>
</dbReference>
<protein>
    <recommendedName>
        <fullName evidence="4">Arrestin C-terminal-like domain-containing protein</fullName>
    </recommendedName>
</protein>
<dbReference type="SUPFAM" id="SSF81296">
    <property type="entry name" value="E set domains"/>
    <property type="match status" value="2"/>
</dbReference>
<feature type="region of interest" description="Disordered" evidence="3">
    <location>
        <begin position="330"/>
        <end position="373"/>
    </location>
</feature>
<dbReference type="InterPro" id="IPR014756">
    <property type="entry name" value="Ig_E-set"/>
</dbReference>
<dbReference type="GO" id="GO:0015031">
    <property type="term" value="P:protein transport"/>
    <property type="evidence" value="ECO:0007669"/>
    <property type="project" value="TreeGrafter"/>
</dbReference>
<dbReference type="SMART" id="SM01017">
    <property type="entry name" value="Arrestin_C"/>
    <property type="match status" value="1"/>
</dbReference>
<dbReference type="STRING" id="35570.A0A1I8NYF0"/>
<reference evidence="5" key="1">
    <citation type="submission" date="2020-05" db="UniProtKB">
        <authorList>
            <consortium name="EnsemblMetazoa"/>
        </authorList>
    </citation>
    <scope>IDENTIFICATION</scope>
    <source>
        <strain evidence="5">USDA</strain>
    </source>
</reference>
<evidence type="ECO:0000256" key="2">
    <source>
        <dbReference type="ARBA" id="ARBA00022606"/>
    </source>
</evidence>
<dbReference type="KEGG" id="scac:106095630"/>
<evidence type="ECO:0000313" key="5">
    <source>
        <dbReference type="EnsemblMetazoa" id="SCAU003169-PA"/>
    </source>
</evidence>
<dbReference type="InterPro" id="IPR050357">
    <property type="entry name" value="Arrestin_domain-protein"/>
</dbReference>
<dbReference type="OrthoDB" id="2333384at2759"/>
<sequence>MPSTCEFQLNSPNGVYYSGQCVSGNIILKTESEKDIRSIRIRFLGESKVSWEEHESHRDSDGHTRTRTIYFRANEVYIDNSTMARGAGKLPRGTYTFSFNIMLPMACPTSCEGKYGHTRYALWLIVDRPLRFDNEFSKPLTVLRTVDLNLNPAFKVPVQAEEICSLGCWPCSSGKITYILRVPFGAYAPGQTLRYSLLIQNQSMSDISGYEVEFNEVVTFTAHTPRHKTRTTDNTLAHQAHEDKCLRLSNREFHGELVLPSLPPDTEGSGIIKVRHSLDFELEVDGCHTNKNISVPIFIGTVPIRESLMNMPVPGPSQPVDNRFMEILPSAPLLPPSENNSDKPPSYADLKPPSFEEAVRSASPFKDPDANQHSQIIGFRPLYPVYPNSNQIE</sequence>
<evidence type="ECO:0000259" key="4">
    <source>
        <dbReference type="SMART" id="SM01017"/>
    </source>
</evidence>
<feature type="domain" description="Arrestin C-terminal-like" evidence="4">
    <location>
        <begin position="172"/>
        <end position="304"/>
    </location>
</feature>
<organism evidence="5 6">
    <name type="scientific">Stomoxys calcitrans</name>
    <name type="common">Stable fly</name>
    <name type="synonym">Conops calcitrans</name>
    <dbReference type="NCBI Taxonomy" id="35570"/>
    <lineage>
        <taxon>Eukaryota</taxon>
        <taxon>Metazoa</taxon>
        <taxon>Ecdysozoa</taxon>
        <taxon>Arthropoda</taxon>
        <taxon>Hexapoda</taxon>
        <taxon>Insecta</taxon>
        <taxon>Pterygota</taxon>
        <taxon>Neoptera</taxon>
        <taxon>Endopterygota</taxon>
        <taxon>Diptera</taxon>
        <taxon>Brachycera</taxon>
        <taxon>Muscomorpha</taxon>
        <taxon>Muscoidea</taxon>
        <taxon>Muscidae</taxon>
        <taxon>Stomoxys</taxon>
    </lineage>
</organism>
<proteinExistence type="inferred from homology"/>
<dbReference type="Pfam" id="PF02752">
    <property type="entry name" value="Arrestin_C"/>
    <property type="match status" value="1"/>
</dbReference>
<name>A0A1I8NYF0_STOCA</name>
<accession>A0A1I8NYF0</accession>
<dbReference type="Gene3D" id="2.60.40.640">
    <property type="match status" value="2"/>
</dbReference>
<evidence type="ECO:0000256" key="3">
    <source>
        <dbReference type="SAM" id="MobiDB-lite"/>
    </source>
</evidence>